<dbReference type="OrthoDB" id="9795390at2"/>
<dbReference type="PANTHER" id="PTHR43851:SF3">
    <property type="entry name" value="COENZYME Q8"/>
    <property type="match status" value="1"/>
</dbReference>
<gene>
    <name evidence="6" type="ORF">EV700_3164</name>
</gene>
<comment type="similarity">
    <text evidence="1">Belongs to the protein kinase superfamily. ADCK protein kinase family.</text>
</comment>
<evidence type="ECO:0000313" key="6">
    <source>
        <dbReference type="EMBL" id="RZU36951.1"/>
    </source>
</evidence>
<feature type="domain" description="ABC1 atypical kinase-like" evidence="5">
    <location>
        <begin position="94"/>
        <end position="334"/>
    </location>
</feature>
<reference evidence="6 7" key="1">
    <citation type="submission" date="2019-02" db="EMBL/GenBank/DDBJ databases">
        <title>Genomic Encyclopedia of Type Strains, Phase IV (KMG-IV): sequencing the most valuable type-strain genomes for metagenomic binning, comparative biology and taxonomic classification.</title>
        <authorList>
            <person name="Goeker M."/>
        </authorList>
    </citation>
    <scope>NUCLEOTIDE SEQUENCE [LARGE SCALE GENOMIC DNA]</scope>
    <source>
        <strain evidence="6 7">DSM 105135</strain>
    </source>
</reference>
<proteinExistence type="inferred from homology"/>
<name>A0A4Q7YJY9_9GAMM</name>
<dbReference type="RefSeq" id="WP_130415583.1">
    <property type="nucleotide sequence ID" value="NZ_SHKX01000016.1"/>
</dbReference>
<dbReference type="InterPro" id="IPR011009">
    <property type="entry name" value="Kinase-like_dom_sf"/>
</dbReference>
<dbReference type="GO" id="GO:0016740">
    <property type="term" value="F:transferase activity"/>
    <property type="evidence" value="ECO:0007669"/>
    <property type="project" value="UniProtKB-KW"/>
</dbReference>
<dbReference type="AlphaFoldDB" id="A0A4Q7YJY9"/>
<dbReference type="InterPro" id="IPR034646">
    <property type="entry name" value="ADCK3_dom"/>
</dbReference>
<dbReference type="GO" id="GO:0005524">
    <property type="term" value="F:ATP binding"/>
    <property type="evidence" value="ECO:0007669"/>
    <property type="project" value="UniProtKB-KW"/>
</dbReference>
<keyword evidence="2" id="KW-0808">Transferase</keyword>
<evidence type="ECO:0000256" key="4">
    <source>
        <dbReference type="ARBA" id="ARBA00022840"/>
    </source>
</evidence>
<evidence type="ECO:0000256" key="2">
    <source>
        <dbReference type="ARBA" id="ARBA00022679"/>
    </source>
</evidence>
<dbReference type="Pfam" id="PF03109">
    <property type="entry name" value="ABC1"/>
    <property type="match status" value="1"/>
</dbReference>
<dbReference type="CDD" id="cd13970">
    <property type="entry name" value="ABC1_ADCK3"/>
    <property type="match status" value="1"/>
</dbReference>
<evidence type="ECO:0000256" key="3">
    <source>
        <dbReference type="ARBA" id="ARBA00022741"/>
    </source>
</evidence>
<evidence type="ECO:0000259" key="5">
    <source>
        <dbReference type="Pfam" id="PF03109"/>
    </source>
</evidence>
<dbReference type="SUPFAM" id="SSF56112">
    <property type="entry name" value="Protein kinase-like (PK-like)"/>
    <property type="match status" value="1"/>
</dbReference>
<protein>
    <submittedName>
        <fullName evidence="6">ABC1 family protein</fullName>
    </submittedName>
</protein>
<evidence type="ECO:0000313" key="7">
    <source>
        <dbReference type="Proteomes" id="UP000292423"/>
    </source>
</evidence>
<dbReference type="EMBL" id="SHKX01000016">
    <property type="protein sequence ID" value="RZU36951.1"/>
    <property type="molecule type" value="Genomic_DNA"/>
</dbReference>
<keyword evidence="4" id="KW-0067">ATP-binding</keyword>
<organism evidence="6 7">
    <name type="scientific">Fluviicoccus keumensis</name>
    <dbReference type="NCBI Taxonomy" id="1435465"/>
    <lineage>
        <taxon>Bacteria</taxon>
        <taxon>Pseudomonadati</taxon>
        <taxon>Pseudomonadota</taxon>
        <taxon>Gammaproteobacteria</taxon>
        <taxon>Moraxellales</taxon>
        <taxon>Moraxellaceae</taxon>
        <taxon>Fluviicoccus</taxon>
    </lineage>
</organism>
<comment type="caution">
    <text evidence="6">The sequence shown here is derived from an EMBL/GenBank/DDBJ whole genome shotgun (WGS) entry which is preliminary data.</text>
</comment>
<dbReference type="InterPro" id="IPR051409">
    <property type="entry name" value="Atypical_kinase_ADCK"/>
</dbReference>
<accession>A0A4Q7YJY9</accession>
<keyword evidence="3" id="KW-0547">Nucleotide-binding</keyword>
<dbReference type="PANTHER" id="PTHR43851">
    <property type="match status" value="1"/>
</dbReference>
<sequence>MSDNKKHASTPGKRFMRLAGMTASITGKVMSNSFKSMVGNAEEKAEARSQMYTEIGKQIANTLGEMKGAVMKVGQIASQYQDIFPPEIAQAMTRLQKEAPPMPYGVIEQQIIHELGAKPAEKFAWFDEKPFAAASIGQVHRARLHSGEDVIVKVQYPGVAECCESDLKHLRMALKLAGVIKLSKELQEQLFDEIRSSLHAELDYMQEAANLREFGEFHAHDDKVIIPKVFDDYTNTRVLTLSYEEGDGLQAAKHYPHHVRNELGLKLFHVLCEQMYHLQALHCDSHPGNFAFRPDGTLVIYDFGCIKRLNPMLVGEFKRLVRAALQNDYATVEAVLRDLGIRTHGGPEVPPEYYLEWIDILLDPIRDKTFDFGRSKVHEQVLGKAKSLIQYWDSFQPSAETMMINRAIGGHYWNMVHLGVHSNFGKPLLGYL</sequence>
<dbReference type="InterPro" id="IPR004147">
    <property type="entry name" value="ABC1_dom"/>
</dbReference>
<dbReference type="Proteomes" id="UP000292423">
    <property type="component" value="Unassembled WGS sequence"/>
</dbReference>
<evidence type="ECO:0000256" key="1">
    <source>
        <dbReference type="ARBA" id="ARBA00009670"/>
    </source>
</evidence>
<keyword evidence="7" id="KW-1185">Reference proteome</keyword>